<comment type="function">
    <text evidence="7">Key enzyme in folate metabolism. Catalyzes an essential reaction for de novo glycine and purine synthesis, and for DNA precursor synthesis.</text>
</comment>
<sequence length="182" mass="19533">MSGDASAPVPARIGLVWAQAEGGVIGRDGGMPWHVPEDLAHFKAVTLGAPVVMGRKTWDSLAPRYRPLPGRRNIVVTRQSDWADEGAERAGSLDEALALAAASPGEDVWVIGGGQLYAEAIDRADRLEVTEFVHPDGFTHEPGDVRAPTVPAAFRLAAVDPAEGAHTSRTGIRYRFVSYRRV</sequence>
<evidence type="ECO:0000256" key="6">
    <source>
        <dbReference type="ARBA" id="ARBA00023002"/>
    </source>
</evidence>
<comment type="pathway">
    <text evidence="1 7">Cofactor biosynthesis; tetrahydrofolate biosynthesis; 5,6,7,8-tetrahydrofolate from 7,8-dihydrofolate: step 1/1.</text>
</comment>
<feature type="domain" description="DHFR" evidence="9">
    <location>
        <begin position="12"/>
        <end position="181"/>
    </location>
</feature>
<evidence type="ECO:0000256" key="1">
    <source>
        <dbReference type="ARBA" id="ARBA00004903"/>
    </source>
</evidence>
<evidence type="ECO:0000256" key="3">
    <source>
        <dbReference type="ARBA" id="ARBA00012856"/>
    </source>
</evidence>
<evidence type="ECO:0000256" key="7">
    <source>
        <dbReference type="PIRNR" id="PIRNR000194"/>
    </source>
</evidence>
<dbReference type="Gene3D" id="3.40.430.10">
    <property type="entry name" value="Dihydrofolate Reductase, subunit A"/>
    <property type="match status" value="1"/>
</dbReference>
<dbReference type="InterPro" id="IPR012259">
    <property type="entry name" value="DHFR"/>
</dbReference>
<evidence type="ECO:0000256" key="5">
    <source>
        <dbReference type="ARBA" id="ARBA00022857"/>
    </source>
</evidence>
<name>A0ABV5SQH7_9MICO</name>
<dbReference type="InterPro" id="IPR017925">
    <property type="entry name" value="DHFR_CS"/>
</dbReference>
<dbReference type="InterPro" id="IPR024072">
    <property type="entry name" value="DHFR-like_dom_sf"/>
</dbReference>
<evidence type="ECO:0000256" key="8">
    <source>
        <dbReference type="RuleBase" id="RU004474"/>
    </source>
</evidence>
<dbReference type="RefSeq" id="WP_157422702.1">
    <property type="nucleotide sequence ID" value="NZ_BAAANI010000002.1"/>
</dbReference>
<dbReference type="GO" id="GO:0004146">
    <property type="term" value="F:dihydrofolate reductase activity"/>
    <property type="evidence" value="ECO:0007669"/>
    <property type="project" value="UniProtKB-EC"/>
</dbReference>
<dbReference type="Pfam" id="PF00186">
    <property type="entry name" value="DHFR_1"/>
    <property type="match status" value="1"/>
</dbReference>
<accession>A0ABV5SQH7</accession>
<evidence type="ECO:0000256" key="4">
    <source>
        <dbReference type="ARBA" id="ARBA00022563"/>
    </source>
</evidence>
<comment type="caution">
    <text evidence="10">The sequence shown here is derived from an EMBL/GenBank/DDBJ whole genome shotgun (WGS) entry which is preliminary data.</text>
</comment>
<dbReference type="PRINTS" id="PR00070">
    <property type="entry name" value="DHFR"/>
</dbReference>
<dbReference type="CDD" id="cd00209">
    <property type="entry name" value="DHFR"/>
    <property type="match status" value="1"/>
</dbReference>
<dbReference type="EMBL" id="JBHMBL010000002">
    <property type="protein sequence ID" value="MFB9642580.1"/>
    <property type="molecule type" value="Genomic_DNA"/>
</dbReference>
<dbReference type="SUPFAM" id="SSF53597">
    <property type="entry name" value="Dihydrofolate reductase-like"/>
    <property type="match status" value="1"/>
</dbReference>
<protein>
    <recommendedName>
        <fullName evidence="3 7">Dihydrofolate reductase</fullName>
        <ecNumber evidence="3 7">1.5.1.3</ecNumber>
    </recommendedName>
</protein>
<keyword evidence="4 7" id="KW-0554">One-carbon metabolism</keyword>
<dbReference type="PANTHER" id="PTHR48069:SF3">
    <property type="entry name" value="DIHYDROFOLATE REDUCTASE"/>
    <property type="match status" value="1"/>
</dbReference>
<dbReference type="PIRSF" id="PIRSF000194">
    <property type="entry name" value="DHFR"/>
    <property type="match status" value="1"/>
</dbReference>
<proteinExistence type="inferred from homology"/>
<comment type="catalytic activity">
    <reaction evidence="7">
        <text>(6S)-5,6,7,8-tetrahydrofolate + NADP(+) = 7,8-dihydrofolate + NADPH + H(+)</text>
        <dbReference type="Rhea" id="RHEA:15009"/>
        <dbReference type="ChEBI" id="CHEBI:15378"/>
        <dbReference type="ChEBI" id="CHEBI:57451"/>
        <dbReference type="ChEBI" id="CHEBI:57453"/>
        <dbReference type="ChEBI" id="CHEBI:57783"/>
        <dbReference type="ChEBI" id="CHEBI:58349"/>
        <dbReference type="EC" id="1.5.1.3"/>
    </reaction>
</comment>
<evidence type="ECO:0000259" key="9">
    <source>
        <dbReference type="PROSITE" id="PS51330"/>
    </source>
</evidence>
<comment type="similarity">
    <text evidence="2 7 8">Belongs to the dihydrofolate reductase family.</text>
</comment>
<keyword evidence="6 7" id="KW-0560">Oxidoreductase</keyword>
<dbReference type="EC" id="1.5.1.3" evidence="3 7"/>
<keyword evidence="5 7" id="KW-0521">NADP</keyword>
<dbReference type="PANTHER" id="PTHR48069">
    <property type="entry name" value="DIHYDROFOLATE REDUCTASE"/>
    <property type="match status" value="1"/>
</dbReference>
<keyword evidence="11" id="KW-1185">Reference proteome</keyword>
<dbReference type="Proteomes" id="UP001589667">
    <property type="component" value="Unassembled WGS sequence"/>
</dbReference>
<dbReference type="PROSITE" id="PS51330">
    <property type="entry name" value="DHFR_2"/>
    <property type="match status" value="1"/>
</dbReference>
<evidence type="ECO:0000256" key="2">
    <source>
        <dbReference type="ARBA" id="ARBA00009539"/>
    </source>
</evidence>
<evidence type="ECO:0000313" key="11">
    <source>
        <dbReference type="Proteomes" id="UP001589667"/>
    </source>
</evidence>
<reference evidence="10 11" key="1">
    <citation type="submission" date="2024-09" db="EMBL/GenBank/DDBJ databases">
        <authorList>
            <person name="Sun Q."/>
            <person name="Mori K."/>
        </authorList>
    </citation>
    <scope>NUCLEOTIDE SEQUENCE [LARGE SCALE GENOMIC DNA]</scope>
    <source>
        <strain evidence="10 11">JCM 14321</strain>
    </source>
</reference>
<gene>
    <name evidence="10" type="ORF">ACFFQV_09810</name>
</gene>
<dbReference type="PROSITE" id="PS00075">
    <property type="entry name" value="DHFR_1"/>
    <property type="match status" value="1"/>
</dbReference>
<evidence type="ECO:0000313" key="10">
    <source>
        <dbReference type="EMBL" id="MFB9642580.1"/>
    </source>
</evidence>
<organism evidence="10 11">
    <name type="scientific">Agromyces lapidis</name>
    <dbReference type="NCBI Taxonomy" id="279574"/>
    <lineage>
        <taxon>Bacteria</taxon>
        <taxon>Bacillati</taxon>
        <taxon>Actinomycetota</taxon>
        <taxon>Actinomycetes</taxon>
        <taxon>Micrococcales</taxon>
        <taxon>Microbacteriaceae</taxon>
        <taxon>Agromyces</taxon>
    </lineage>
</organism>
<dbReference type="InterPro" id="IPR001796">
    <property type="entry name" value="DHFR_dom"/>
</dbReference>